<gene>
    <name evidence="8" type="ORF">SAMN05444336_1076</name>
</gene>
<dbReference type="Proteomes" id="UP000199118">
    <property type="component" value="Unassembled WGS sequence"/>
</dbReference>
<dbReference type="PANTHER" id="PTHR18968">
    <property type="entry name" value="THIAMINE PYROPHOSPHATE ENZYMES"/>
    <property type="match status" value="1"/>
</dbReference>
<dbReference type="GO" id="GO:0030976">
    <property type="term" value="F:thiamine pyrophosphate binding"/>
    <property type="evidence" value="ECO:0007669"/>
    <property type="project" value="InterPro"/>
</dbReference>
<dbReference type="CDD" id="cd00568">
    <property type="entry name" value="TPP_enzymes"/>
    <property type="match status" value="1"/>
</dbReference>
<dbReference type="GO" id="GO:0003984">
    <property type="term" value="F:acetolactate synthase activity"/>
    <property type="evidence" value="ECO:0007669"/>
    <property type="project" value="TreeGrafter"/>
</dbReference>
<dbReference type="SUPFAM" id="SSF52467">
    <property type="entry name" value="DHS-like NAD/FAD-binding domain"/>
    <property type="match status" value="1"/>
</dbReference>
<evidence type="ECO:0000256" key="3">
    <source>
        <dbReference type="RuleBase" id="RU362132"/>
    </source>
</evidence>
<keyword evidence="2 3" id="KW-0786">Thiamine pyrophosphate</keyword>
<dbReference type="Pfam" id="PF00205">
    <property type="entry name" value="TPP_enzyme_M"/>
    <property type="match status" value="1"/>
</dbReference>
<proteinExistence type="inferred from homology"/>
<dbReference type="GO" id="GO:0000287">
    <property type="term" value="F:magnesium ion binding"/>
    <property type="evidence" value="ECO:0007669"/>
    <property type="project" value="InterPro"/>
</dbReference>
<feature type="region of interest" description="Disordered" evidence="4">
    <location>
        <begin position="200"/>
        <end position="228"/>
    </location>
</feature>
<evidence type="ECO:0000259" key="6">
    <source>
        <dbReference type="Pfam" id="PF02775"/>
    </source>
</evidence>
<dbReference type="FunFam" id="3.40.50.970:FF:000007">
    <property type="entry name" value="Acetolactate synthase"/>
    <property type="match status" value="1"/>
</dbReference>
<evidence type="ECO:0000313" key="9">
    <source>
        <dbReference type="Proteomes" id="UP000199118"/>
    </source>
</evidence>
<dbReference type="GO" id="GO:0009099">
    <property type="term" value="P:L-valine biosynthetic process"/>
    <property type="evidence" value="ECO:0007669"/>
    <property type="project" value="TreeGrafter"/>
</dbReference>
<feature type="domain" description="Thiamine pyrophosphate enzyme central" evidence="5">
    <location>
        <begin position="228"/>
        <end position="323"/>
    </location>
</feature>
<dbReference type="GO" id="GO:0009097">
    <property type="term" value="P:isoleucine biosynthetic process"/>
    <property type="evidence" value="ECO:0007669"/>
    <property type="project" value="TreeGrafter"/>
</dbReference>
<dbReference type="CDD" id="cd07035">
    <property type="entry name" value="TPP_PYR_POX_like"/>
    <property type="match status" value="1"/>
</dbReference>
<dbReference type="GO" id="GO:0050660">
    <property type="term" value="F:flavin adenine dinucleotide binding"/>
    <property type="evidence" value="ECO:0007669"/>
    <property type="project" value="TreeGrafter"/>
</dbReference>
<dbReference type="EMBL" id="FNMZ01000007">
    <property type="protein sequence ID" value="SDX58069.1"/>
    <property type="molecule type" value="Genomic_DNA"/>
</dbReference>
<organism evidence="8 9">
    <name type="scientific">Albimonas donghaensis</name>
    <dbReference type="NCBI Taxonomy" id="356660"/>
    <lineage>
        <taxon>Bacteria</taxon>
        <taxon>Pseudomonadati</taxon>
        <taxon>Pseudomonadota</taxon>
        <taxon>Alphaproteobacteria</taxon>
        <taxon>Rhodobacterales</taxon>
        <taxon>Paracoccaceae</taxon>
        <taxon>Albimonas</taxon>
    </lineage>
</organism>
<dbReference type="InterPro" id="IPR029061">
    <property type="entry name" value="THDP-binding"/>
</dbReference>
<dbReference type="InterPro" id="IPR012001">
    <property type="entry name" value="Thiamin_PyroP_enz_TPP-bd_dom"/>
</dbReference>
<evidence type="ECO:0000256" key="1">
    <source>
        <dbReference type="ARBA" id="ARBA00007812"/>
    </source>
</evidence>
<dbReference type="GO" id="GO:0005948">
    <property type="term" value="C:acetolactate synthase complex"/>
    <property type="evidence" value="ECO:0007669"/>
    <property type="project" value="TreeGrafter"/>
</dbReference>
<feature type="compositionally biased region" description="Low complexity" evidence="4">
    <location>
        <begin position="18"/>
        <end position="40"/>
    </location>
</feature>
<feature type="domain" description="Thiamine pyrophosphate enzyme TPP-binding" evidence="6">
    <location>
        <begin position="420"/>
        <end position="566"/>
    </location>
</feature>
<feature type="region of interest" description="Disordered" evidence="4">
    <location>
        <begin position="1"/>
        <end position="40"/>
    </location>
</feature>
<dbReference type="PANTHER" id="PTHR18968:SF129">
    <property type="entry name" value="ACETOLACTATE SYNTHASE"/>
    <property type="match status" value="1"/>
</dbReference>
<evidence type="ECO:0000256" key="4">
    <source>
        <dbReference type="SAM" id="MobiDB-lite"/>
    </source>
</evidence>
<dbReference type="AlphaFoldDB" id="A0A1H3CX95"/>
<evidence type="ECO:0000259" key="7">
    <source>
        <dbReference type="Pfam" id="PF02776"/>
    </source>
</evidence>
<name>A0A1H3CX95_9RHOB</name>
<dbReference type="STRING" id="356660.SAMN05444336_1076"/>
<dbReference type="Gene3D" id="3.40.50.970">
    <property type="match status" value="2"/>
</dbReference>
<comment type="similarity">
    <text evidence="1 3">Belongs to the TPP enzyme family.</text>
</comment>
<accession>A0A1H3CX95</accession>
<dbReference type="Pfam" id="PF02775">
    <property type="entry name" value="TPP_enzyme_C"/>
    <property type="match status" value="1"/>
</dbReference>
<dbReference type="InterPro" id="IPR011766">
    <property type="entry name" value="TPP_enzyme_TPP-bd"/>
</dbReference>
<dbReference type="InterPro" id="IPR029035">
    <property type="entry name" value="DHS-like_NAD/FAD-binding_dom"/>
</dbReference>
<evidence type="ECO:0000313" key="8">
    <source>
        <dbReference type="EMBL" id="SDX58069.1"/>
    </source>
</evidence>
<dbReference type="InterPro" id="IPR045229">
    <property type="entry name" value="TPP_enz"/>
</dbReference>
<evidence type="ECO:0000256" key="2">
    <source>
        <dbReference type="ARBA" id="ARBA00023052"/>
    </source>
</evidence>
<dbReference type="SUPFAM" id="SSF52518">
    <property type="entry name" value="Thiamin diphosphate-binding fold (THDP-binding)"/>
    <property type="match status" value="2"/>
</dbReference>
<keyword evidence="9" id="KW-1185">Reference proteome</keyword>
<sequence length="578" mass="59077">MRPARAFRADRDETPFMSDAPSAATSSLPAPAPAARADTAPATSADIIARRLREAGVRHAFGVPGGEVLGLIAALERNGIRFHLARHENAAGFMAEAAWHATGAPGVLVATVGPGLANAVNVTANAQQDRVPLIVISGRIPEAEALTYSHQVMDHQAVLRPLAKASFEARAGACGPMIDKAIRLALDPRPGPVHIDLPIPVATAPETPPAAPLRPAQRPAAPAPGPDLDRARAMFAAARRPVILAGLDLLTEPDAVETLRAVARAHAIPVLTTYKAKGALPEDDPLSLGGHGLSPRSDAIVLPLLAQADLVICAGYDPIEMRAGWRAPWDASVALEFAAAPDRQFLHAAALSWTCGVGPGLAALTEGQAPAESWPGGEPAAARAALAEAFGARPGEGWGPGAALRLLDRMKPAGTVTTVDSGAHRILLSQVWTCDAPGALLQSSGLCTMGCALPLAAGTALAAEGGPPPLCVIGDGCLDMTLGELATLRDLGRPAVVAVLVDGSLELIALKQRRDGLAPAGVAFGRTDYAAVARAMGLRGAVATGPEALSAAYAEALEAPVPTVIAIEIPPGAYDGLI</sequence>
<dbReference type="Pfam" id="PF02776">
    <property type="entry name" value="TPP_enzyme_N"/>
    <property type="match status" value="1"/>
</dbReference>
<protein>
    <submittedName>
        <fullName evidence="8">Acetolactate synthase-1/2/3 large subunit</fullName>
    </submittedName>
</protein>
<dbReference type="Gene3D" id="3.40.50.1220">
    <property type="entry name" value="TPP-binding domain"/>
    <property type="match status" value="1"/>
</dbReference>
<dbReference type="InterPro" id="IPR012000">
    <property type="entry name" value="Thiamin_PyroP_enz_cen_dom"/>
</dbReference>
<evidence type="ECO:0000259" key="5">
    <source>
        <dbReference type="Pfam" id="PF00205"/>
    </source>
</evidence>
<feature type="domain" description="Thiamine pyrophosphate enzyme N-terminal TPP-binding" evidence="7">
    <location>
        <begin position="44"/>
        <end position="157"/>
    </location>
</feature>
<reference evidence="8 9" key="1">
    <citation type="submission" date="2016-10" db="EMBL/GenBank/DDBJ databases">
        <authorList>
            <person name="de Groot N.N."/>
        </authorList>
    </citation>
    <scope>NUCLEOTIDE SEQUENCE [LARGE SCALE GENOMIC DNA]</scope>
    <source>
        <strain evidence="8 9">DSM 17890</strain>
    </source>
</reference>